<keyword evidence="10" id="KW-1185">Reference proteome</keyword>
<proteinExistence type="inferred from homology"/>
<feature type="domain" description="Disease resistance N-terminal" evidence="8">
    <location>
        <begin position="19"/>
        <end position="102"/>
    </location>
</feature>
<dbReference type="Pfam" id="PF18052">
    <property type="entry name" value="Rx_N"/>
    <property type="match status" value="1"/>
</dbReference>
<dbReference type="Gene3D" id="1.20.5.4130">
    <property type="match status" value="1"/>
</dbReference>
<evidence type="ECO:0000256" key="2">
    <source>
        <dbReference type="ARBA" id="ARBA00022614"/>
    </source>
</evidence>
<dbReference type="Proteomes" id="UP001652660">
    <property type="component" value="Chromosome 3c"/>
</dbReference>
<evidence type="ECO:0000259" key="7">
    <source>
        <dbReference type="Pfam" id="PF00931"/>
    </source>
</evidence>
<accession>A0A6P6WTF6</accession>
<dbReference type="InterPro" id="IPR041118">
    <property type="entry name" value="Rx_N"/>
</dbReference>
<name>A0A6P6WTF6_COFAR</name>
<evidence type="ECO:0000256" key="3">
    <source>
        <dbReference type="ARBA" id="ARBA00022737"/>
    </source>
</evidence>
<reference evidence="11" key="2">
    <citation type="submission" date="2025-08" db="UniProtKB">
        <authorList>
            <consortium name="RefSeq"/>
        </authorList>
    </citation>
    <scope>IDENTIFICATION</scope>
    <source>
        <tissue evidence="11">Leaves</tissue>
    </source>
</reference>
<keyword evidence="2" id="KW-0433">Leucine-rich repeat</keyword>
<dbReference type="GO" id="GO:0006952">
    <property type="term" value="P:defense response"/>
    <property type="evidence" value="ECO:0007669"/>
    <property type="project" value="UniProtKB-KW"/>
</dbReference>
<dbReference type="PANTHER" id="PTHR36766">
    <property type="entry name" value="PLANT BROAD-SPECTRUM MILDEW RESISTANCE PROTEIN RPW8"/>
    <property type="match status" value="1"/>
</dbReference>
<dbReference type="RefSeq" id="XP_027118738.1">
    <property type="nucleotide sequence ID" value="XM_027262937.1"/>
</dbReference>
<reference evidence="10" key="1">
    <citation type="journal article" date="2025" name="Foods">
        <title>Unveiling the Microbial Signatures of Arabica Coffee Cherries: Insights into Ripeness Specific Diversity, Functional Traits, and Implications for Quality and Safety.</title>
        <authorList>
            <consortium name="RefSeq"/>
            <person name="Tenea G.N."/>
            <person name="Cifuentes V."/>
            <person name="Reyes P."/>
            <person name="Cevallos-Vallejos M."/>
        </authorList>
    </citation>
    <scope>NUCLEOTIDE SEQUENCE [LARGE SCALE GENOMIC DNA]</scope>
</reference>
<comment type="similarity">
    <text evidence="1">Belongs to the disease resistance NB-LRR family.</text>
</comment>
<dbReference type="PRINTS" id="PR00364">
    <property type="entry name" value="DISEASERSIST"/>
</dbReference>
<dbReference type="Gene3D" id="1.10.8.430">
    <property type="entry name" value="Helical domain of apoptotic protease-activating factors"/>
    <property type="match status" value="1"/>
</dbReference>
<organism evidence="10 11">
    <name type="scientific">Coffea arabica</name>
    <name type="common">Arabian coffee</name>
    <dbReference type="NCBI Taxonomy" id="13443"/>
    <lineage>
        <taxon>Eukaryota</taxon>
        <taxon>Viridiplantae</taxon>
        <taxon>Streptophyta</taxon>
        <taxon>Embryophyta</taxon>
        <taxon>Tracheophyta</taxon>
        <taxon>Spermatophyta</taxon>
        <taxon>Magnoliopsida</taxon>
        <taxon>eudicotyledons</taxon>
        <taxon>Gunneridae</taxon>
        <taxon>Pentapetalae</taxon>
        <taxon>asterids</taxon>
        <taxon>lamiids</taxon>
        <taxon>Gentianales</taxon>
        <taxon>Rubiaceae</taxon>
        <taxon>Ixoroideae</taxon>
        <taxon>Gardenieae complex</taxon>
        <taxon>Bertiereae - Coffeeae clade</taxon>
        <taxon>Coffeeae</taxon>
        <taxon>Coffea</taxon>
    </lineage>
</organism>
<dbReference type="OrthoDB" id="1001875at2759"/>
<dbReference type="PANTHER" id="PTHR36766:SF70">
    <property type="entry name" value="DISEASE RESISTANCE PROTEIN RGA4"/>
    <property type="match status" value="1"/>
</dbReference>
<keyword evidence="5" id="KW-0611">Plant defense</keyword>
<dbReference type="InterPro" id="IPR002182">
    <property type="entry name" value="NB-ARC"/>
</dbReference>
<evidence type="ECO:0000256" key="1">
    <source>
        <dbReference type="ARBA" id="ARBA00008894"/>
    </source>
</evidence>
<evidence type="ECO:0000313" key="11">
    <source>
        <dbReference type="RefSeq" id="XP_027118738.1"/>
    </source>
</evidence>
<keyword evidence="4" id="KW-0547">Nucleotide-binding</keyword>
<feature type="domain" description="Disease resistance protein winged helix" evidence="9">
    <location>
        <begin position="410"/>
        <end position="455"/>
    </location>
</feature>
<protein>
    <submittedName>
        <fullName evidence="11">Disease resistance protein RGA4</fullName>
    </submittedName>
</protein>
<evidence type="ECO:0000256" key="6">
    <source>
        <dbReference type="ARBA" id="ARBA00022840"/>
    </source>
</evidence>
<evidence type="ECO:0000256" key="4">
    <source>
        <dbReference type="ARBA" id="ARBA00022741"/>
    </source>
</evidence>
<dbReference type="InterPro" id="IPR038005">
    <property type="entry name" value="RX-like_CC"/>
</dbReference>
<dbReference type="CDD" id="cd14798">
    <property type="entry name" value="RX-CC_like"/>
    <property type="match status" value="1"/>
</dbReference>
<dbReference type="Pfam" id="PF00931">
    <property type="entry name" value="NB-ARC"/>
    <property type="match status" value="1"/>
</dbReference>
<evidence type="ECO:0000259" key="8">
    <source>
        <dbReference type="Pfam" id="PF18052"/>
    </source>
</evidence>
<feature type="domain" description="NB-ARC" evidence="7">
    <location>
        <begin position="154"/>
        <end position="324"/>
    </location>
</feature>
<dbReference type="InterPro" id="IPR058922">
    <property type="entry name" value="WHD_DRP"/>
</dbReference>
<dbReference type="InterPro" id="IPR042197">
    <property type="entry name" value="Apaf_helical"/>
</dbReference>
<sequence length="456" mass="51038">MAELAVLSASVKAIVHGPLDKVISLVNKEFSLIYGFKKDLEKLRGSLVMIQAFLRDAERRPVGEEAVKLWLQKLEGVAYDADDVLDEMNYKILQHKVKLQKKVESKEAYEFGHQFHIRDVDAYSAAGAVFSHSIARSRETDSVSVDPNVLGRDNDKSDLVKTLMRSRDEVVSVIPIVGMGGLGKTTLARLIYNDERIKNYFDARIWVCVSENFDVTKLFAMMLESLTQSHVEVQGREAIVKNLQKAIGVGRYLLILDDVWNDKADKWGDFKRSMEGINTTKGNSIVVTTRSEQVASIVATLPQHFLRKLSEEDCLSILKARAFPGGEAPRELDTIGKKIAAKCQGLPLAANLVGGILRNKGKSEWMLILNEGLSQVNGDENGSSILQILKLSFDHLPTPAAKKCFAYWSIFNKDFNLKKEQVVQLWMAEGFLYSNQGSDVMEKTGIKIFHLLLQNC</sequence>
<gene>
    <name evidence="11" type="primary">LOC113735981</name>
</gene>
<evidence type="ECO:0000259" key="9">
    <source>
        <dbReference type="Pfam" id="PF23559"/>
    </source>
</evidence>
<dbReference type="Pfam" id="PF23559">
    <property type="entry name" value="WHD_DRP"/>
    <property type="match status" value="1"/>
</dbReference>
<dbReference type="FunFam" id="3.40.50.300:FF:001091">
    <property type="entry name" value="Probable disease resistance protein At1g61300"/>
    <property type="match status" value="1"/>
</dbReference>
<dbReference type="GeneID" id="113735981"/>
<dbReference type="SUPFAM" id="SSF52540">
    <property type="entry name" value="P-loop containing nucleoside triphosphate hydrolases"/>
    <property type="match status" value="1"/>
</dbReference>
<dbReference type="GO" id="GO:0043531">
    <property type="term" value="F:ADP binding"/>
    <property type="evidence" value="ECO:0007669"/>
    <property type="project" value="InterPro"/>
</dbReference>
<dbReference type="GO" id="GO:0005524">
    <property type="term" value="F:ATP binding"/>
    <property type="evidence" value="ECO:0007669"/>
    <property type="project" value="UniProtKB-KW"/>
</dbReference>
<dbReference type="InterPro" id="IPR027417">
    <property type="entry name" value="P-loop_NTPase"/>
</dbReference>
<evidence type="ECO:0000256" key="5">
    <source>
        <dbReference type="ARBA" id="ARBA00022821"/>
    </source>
</evidence>
<keyword evidence="6" id="KW-0067">ATP-binding</keyword>
<keyword evidence="3" id="KW-0677">Repeat</keyword>
<evidence type="ECO:0000313" key="10">
    <source>
        <dbReference type="Proteomes" id="UP001652660"/>
    </source>
</evidence>
<dbReference type="AlphaFoldDB" id="A0A6P6WTF6"/>
<dbReference type="Gene3D" id="3.40.50.300">
    <property type="entry name" value="P-loop containing nucleotide triphosphate hydrolases"/>
    <property type="match status" value="1"/>
</dbReference>